<proteinExistence type="predicted"/>
<dbReference type="Proteomes" id="UP000244248">
    <property type="component" value="Unassembled WGS sequence"/>
</dbReference>
<dbReference type="OrthoDB" id="6871530at2"/>
<accession>A0A2T5MBN3</accession>
<keyword evidence="1" id="KW-0812">Transmembrane</keyword>
<evidence type="ECO:0000256" key="1">
    <source>
        <dbReference type="SAM" id="Phobius"/>
    </source>
</evidence>
<keyword evidence="1" id="KW-0472">Membrane</keyword>
<keyword evidence="3" id="KW-1185">Reference proteome</keyword>
<dbReference type="AlphaFoldDB" id="A0A2T5MBN3"/>
<evidence type="ECO:0000313" key="2">
    <source>
        <dbReference type="EMBL" id="PTU29128.1"/>
    </source>
</evidence>
<organism evidence="2 3">
    <name type="scientific">Stenotrophobium rhamnosiphilum</name>
    <dbReference type="NCBI Taxonomy" id="2029166"/>
    <lineage>
        <taxon>Bacteria</taxon>
        <taxon>Pseudomonadati</taxon>
        <taxon>Pseudomonadota</taxon>
        <taxon>Gammaproteobacteria</taxon>
        <taxon>Nevskiales</taxon>
        <taxon>Nevskiaceae</taxon>
        <taxon>Stenotrophobium</taxon>
    </lineage>
</organism>
<evidence type="ECO:0008006" key="4">
    <source>
        <dbReference type="Google" id="ProtNLM"/>
    </source>
</evidence>
<dbReference type="RefSeq" id="WP_107941661.1">
    <property type="nucleotide sequence ID" value="NZ_QANS01000008.1"/>
</dbReference>
<gene>
    <name evidence="2" type="ORF">CJD38_17420</name>
</gene>
<comment type="caution">
    <text evidence="2">The sequence shown here is derived from an EMBL/GenBank/DDBJ whole genome shotgun (WGS) entry which is preliminary data.</text>
</comment>
<name>A0A2T5MBN3_9GAMM</name>
<protein>
    <recommendedName>
        <fullName evidence="4">DUF2489 domain-containing protein</fullName>
    </recommendedName>
</protein>
<sequence>MNFDDIVKIAGVMLTALGGAVAILFGFSSWLGKVWADRLLHQEKAKHDSALEGLRNNFLLDAERFRTALKKSEFIFQKEYEAASALVALIRAIQPRYSHPDMDWHEACDDIALEFGPIEKKLENFLATHGAALSEKARDLLARTIGRAAEGKFDAVGPDQVSQEANAQAEHLFEELQELEKMLVARVHEQAST</sequence>
<evidence type="ECO:0000313" key="3">
    <source>
        <dbReference type="Proteomes" id="UP000244248"/>
    </source>
</evidence>
<feature type="transmembrane region" description="Helical" evidence="1">
    <location>
        <begin position="6"/>
        <end position="31"/>
    </location>
</feature>
<dbReference type="EMBL" id="QANS01000008">
    <property type="protein sequence ID" value="PTU29128.1"/>
    <property type="molecule type" value="Genomic_DNA"/>
</dbReference>
<reference evidence="2 3" key="1">
    <citation type="submission" date="2018-04" db="EMBL/GenBank/DDBJ databases">
        <title>Novel species isolated from glacier.</title>
        <authorList>
            <person name="Liu Q."/>
            <person name="Xin Y.-H."/>
        </authorList>
    </citation>
    <scope>NUCLEOTIDE SEQUENCE [LARGE SCALE GENOMIC DNA]</scope>
    <source>
        <strain evidence="2 3">GT1R17</strain>
    </source>
</reference>
<keyword evidence="1" id="KW-1133">Transmembrane helix</keyword>